<evidence type="ECO:0000259" key="4">
    <source>
        <dbReference type="PROSITE" id="PS51925"/>
    </source>
</evidence>
<dbReference type="CDD" id="cd11608">
    <property type="entry name" value="eIF2D_C"/>
    <property type="match status" value="1"/>
</dbReference>
<dbReference type="GO" id="GO:0003723">
    <property type="term" value="F:RNA binding"/>
    <property type="evidence" value="ECO:0007669"/>
    <property type="project" value="InterPro"/>
</dbReference>
<sequence>MRPVNSSIGPVYGSRIARGGDRQHVLVYSLRKLRSSFSVQFPSLDTDQVAELTPNKDDMTVMKITTHSDCTMHVYCLTGTPIFFQIEKQLYPTVYMLWKHPNLLPCLITWPPVLDKLSGGADLMLPGVVIPPSGLPQLNKDQLCAICLLGNHAPVAVGHAIMSSDDMKSSGMKGRGIQVMHCYKDSLWAQGDKSLLPEIPLPEPGGNLCEENSEEVTLSTEQNITLTDVGGLSPTVHQDETEPHIDEICLEDYPCDGGGERADEVTKNESLSPTDEMDALLYQCTLHSLKSMVKPSDLPLLTSNFYRSYVVSCCPEGQTLDIKKTSYKKLSKFLQKLHSEGFLEVREEKKGVDFITAVHKDHPDLRSFIVPASTDGFSASGVSNEASATHSQLEVRLMNGVSADMLPILKVSGYGKGDWLTHEALREAVTKYIKGNDLTDEENPRMVNLDGPLHEALINRSEGYVEKLRWDQVFSRCNGRMTAGHEIILPGQRSVGQIRKGKLQPIQIKLEKKSGNKNVTVIQNIEPYGIEPKDFAHRLQVGVAASSTINQMPGQGSGSQVIIQGKQVRFVETLLTDHYNIPRRYIQGLELAAKSGKKR</sequence>
<dbReference type="CDD" id="cd21156">
    <property type="entry name" value="PUA_eIF2d-like"/>
    <property type="match status" value="1"/>
</dbReference>
<dbReference type="InterPro" id="IPR036885">
    <property type="entry name" value="SWIB_MDM2_dom_sf"/>
</dbReference>
<dbReference type="InterPro" id="IPR003121">
    <property type="entry name" value="SWIB_MDM2_domain"/>
</dbReference>
<dbReference type="FunFam" id="3.10.400.20:FF:000002">
    <property type="entry name" value="Eukaryotic translation initiation factor 2D"/>
    <property type="match status" value="1"/>
</dbReference>
<feature type="domain" description="SUI1" evidence="3">
    <location>
        <begin position="506"/>
        <end position="579"/>
    </location>
</feature>
<dbReference type="AlphaFoldDB" id="A0A8B7ZAW8"/>
<dbReference type="CDD" id="cd11610">
    <property type="entry name" value="eIF2D_N"/>
    <property type="match status" value="1"/>
</dbReference>
<dbReference type="OrthoDB" id="199771at2759"/>
<keyword evidence="2" id="KW-0963">Cytoplasm</keyword>
<dbReference type="InterPro" id="IPR001950">
    <property type="entry name" value="SUI1"/>
</dbReference>
<reference evidence="6" key="1">
    <citation type="submission" date="2025-08" db="UniProtKB">
        <authorList>
            <consortium name="RefSeq"/>
        </authorList>
    </citation>
    <scope>IDENTIFICATION</scope>
</reference>
<dbReference type="Pfam" id="PF26291">
    <property type="entry name" value="SWIB_eIF2D"/>
    <property type="match status" value="1"/>
</dbReference>
<dbReference type="PANTHER" id="PTHR12217">
    <property type="entry name" value="EUKARYOTIC TRANSLATION INITIATION FACTOR 2D"/>
    <property type="match status" value="1"/>
</dbReference>
<dbReference type="RefSeq" id="XP_022102819.1">
    <property type="nucleotide sequence ID" value="XM_022247127.1"/>
</dbReference>
<dbReference type="SUPFAM" id="SSF47592">
    <property type="entry name" value="SWIB/MDM2 domain"/>
    <property type="match status" value="1"/>
</dbReference>
<dbReference type="InterPro" id="IPR057429">
    <property type="entry name" value="WH_eIF2D"/>
</dbReference>
<dbReference type="InterPro" id="IPR041366">
    <property type="entry name" value="Pre-PUA"/>
</dbReference>
<dbReference type="Pfam" id="PF25304">
    <property type="entry name" value="WHD_eIF2D"/>
    <property type="match status" value="1"/>
</dbReference>
<dbReference type="Pfam" id="PF17832">
    <property type="entry name" value="Pre-PUA"/>
    <property type="match status" value="1"/>
</dbReference>
<proteinExistence type="inferred from homology"/>
<organism evidence="5 6">
    <name type="scientific">Acanthaster planci</name>
    <name type="common">Crown-of-thorns starfish</name>
    <dbReference type="NCBI Taxonomy" id="133434"/>
    <lineage>
        <taxon>Eukaryota</taxon>
        <taxon>Metazoa</taxon>
        <taxon>Echinodermata</taxon>
        <taxon>Eleutherozoa</taxon>
        <taxon>Asterozoa</taxon>
        <taxon>Asteroidea</taxon>
        <taxon>Valvatacea</taxon>
        <taxon>Valvatida</taxon>
        <taxon>Acanthasteridae</taxon>
        <taxon>Acanthaster</taxon>
    </lineage>
</organism>
<dbReference type="SUPFAM" id="SSF55159">
    <property type="entry name" value="eIF1-like"/>
    <property type="match status" value="1"/>
</dbReference>
<protein>
    <submittedName>
        <fullName evidence="6">Eukaryotic translation initiation factor 2D-like isoform X1</fullName>
    </submittedName>
</protein>
<dbReference type="Proteomes" id="UP000694845">
    <property type="component" value="Unplaced"/>
</dbReference>
<dbReference type="PROSITE" id="PS50296">
    <property type="entry name" value="SUI1"/>
    <property type="match status" value="1"/>
</dbReference>
<dbReference type="Gene3D" id="3.30.780.10">
    <property type="entry name" value="SUI1-like domain"/>
    <property type="match status" value="1"/>
</dbReference>
<dbReference type="PROSITE" id="PS51925">
    <property type="entry name" value="SWIB_MDM2"/>
    <property type="match status" value="1"/>
</dbReference>
<dbReference type="CTD" id="1939"/>
<gene>
    <name evidence="6" type="primary">LOC110985796</name>
</gene>
<dbReference type="Pfam" id="PF01253">
    <property type="entry name" value="SUI1"/>
    <property type="match status" value="1"/>
</dbReference>
<feature type="domain" description="DM2" evidence="4">
    <location>
        <begin position="397"/>
        <end position="480"/>
    </location>
</feature>
<dbReference type="InterPro" id="IPR058886">
    <property type="entry name" value="SWIB_eIF2D"/>
</dbReference>
<evidence type="ECO:0000256" key="1">
    <source>
        <dbReference type="ARBA" id="ARBA00010359"/>
    </source>
</evidence>
<dbReference type="InterPro" id="IPR039759">
    <property type="entry name" value="eIF2D_SUI1"/>
</dbReference>
<accession>A0A8B7ZAW8</accession>
<dbReference type="InterPro" id="IPR048247">
    <property type="entry name" value="eIF2D_N"/>
</dbReference>
<dbReference type="InterPro" id="IPR039757">
    <property type="entry name" value="EIF2D"/>
</dbReference>
<dbReference type="GO" id="GO:0003743">
    <property type="term" value="F:translation initiation factor activity"/>
    <property type="evidence" value="ECO:0007669"/>
    <property type="project" value="InterPro"/>
</dbReference>
<evidence type="ECO:0000313" key="6">
    <source>
        <dbReference type="RefSeq" id="XP_022102819.1"/>
    </source>
</evidence>
<evidence type="ECO:0000313" key="5">
    <source>
        <dbReference type="Proteomes" id="UP000694845"/>
    </source>
</evidence>
<dbReference type="Pfam" id="PF26292">
    <property type="entry name" value="PUA_elF2D"/>
    <property type="match status" value="1"/>
</dbReference>
<keyword evidence="5" id="KW-1185">Reference proteome</keyword>
<evidence type="ECO:0000259" key="3">
    <source>
        <dbReference type="PROSITE" id="PS50296"/>
    </source>
</evidence>
<dbReference type="InterPro" id="IPR048248">
    <property type="entry name" value="PUA_eIF2d-like"/>
</dbReference>
<dbReference type="InterPro" id="IPR036877">
    <property type="entry name" value="SUI1_dom_sf"/>
</dbReference>
<dbReference type="InterPro" id="IPR004521">
    <property type="entry name" value="Uncharacterised_CHP00451"/>
</dbReference>
<dbReference type="PANTHER" id="PTHR12217:SF4">
    <property type="entry name" value="EUKARYOTIC TRANSLATION INITIATION FACTOR 2D"/>
    <property type="match status" value="1"/>
</dbReference>
<dbReference type="InterPro" id="IPR015947">
    <property type="entry name" value="PUA-like_sf"/>
</dbReference>
<evidence type="ECO:0000256" key="2">
    <source>
        <dbReference type="ARBA" id="ARBA00022490"/>
    </source>
</evidence>
<dbReference type="GO" id="GO:0001731">
    <property type="term" value="P:formation of translation preinitiation complex"/>
    <property type="evidence" value="ECO:0007669"/>
    <property type="project" value="InterPro"/>
</dbReference>
<name>A0A8B7ZAW8_ACAPL</name>
<dbReference type="GeneID" id="110985796"/>
<dbReference type="PROSITE" id="PS50890">
    <property type="entry name" value="PUA"/>
    <property type="match status" value="1"/>
</dbReference>
<dbReference type="NCBIfam" id="TIGR00451">
    <property type="entry name" value="unchar_dom_2"/>
    <property type="match status" value="1"/>
</dbReference>
<dbReference type="SUPFAM" id="SSF88697">
    <property type="entry name" value="PUA domain-like"/>
    <property type="match status" value="1"/>
</dbReference>
<comment type="similarity">
    <text evidence="1">Belongs to the eIF2D family.</text>
</comment>
<dbReference type="KEGG" id="aplc:110985796"/>
<dbReference type="Gene3D" id="3.10.400.20">
    <property type="match status" value="1"/>
</dbReference>